<name>A0A939DLX1_9ALTE</name>
<feature type="signal peptide" evidence="1">
    <location>
        <begin position="1"/>
        <end position="20"/>
    </location>
</feature>
<dbReference type="EMBL" id="JAFKCV010000003">
    <property type="protein sequence ID" value="MBN7825168.1"/>
    <property type="molecule type" value="Genomic_DNA"/>
</dbReference>
<evidence type="ECO:0000256" key="1">
    <source>
        <dbReference type="SAM" id="SignalP"/>
    </source>
</evidence>
<dbReference type="Proteomes" id="UP000664654">
    <property type="component" value="Unassembled WGS sequence"/>
</dbReference>
<protein>
    <recommendedName>
        <fullName evidence="4">PEP-CTERM protein-sorting domain-containing protein</fullName>
    </recommendedName>
</protein>
<evidence type="ECO:0008006" key="4">
    <source>
        <dbReference type="Google" id="ProtNLM"/>
    </source>
</evidence>
<evidence type="ECO:0000313" key="3">
    <source>
        <dbReference type="Proteomes" id="UP000664654"/>
    </source>
</evidence>
<evidence type="ECO:0000313" key="2">
    <source>
        <dbReference type="EMBL" id="MBN7825168.1"/>
    </source>
</evidence>
<accession>A0A939DLX1</accession>
<reference evidence="2" key="1">
    <citation type="submission" date="2021-03" db="EMBL/GenBank/DDBJ databases">
        <title>novel species isolated from a fishpond in China.</title>
        <authorList>
            <person name="Lu H."/>
            <person name="Cai Z."/>
        </authorList>
    </citation>
    <scope>NUCLEOTIDE SEQUENCE</scope>
    <source>
        <strain evidence="2">JCM 30855</strain>
    </source>
</reference>
<feature type="chain" id="PRO_5036874943" description="PEP-CTERM protein-sorting domain-containing protein" evidence="1">
    <location>
        <begin position="21"/>
        <end position="214"/>
    </location>
</feature>
<organism evidence="2 3">
    <name type="scientific">Bowmanella dokdonensis</name>
    <dbReference type="NCBI Taxonomy" id="751969"/>
    <lineage>
        <taxon>Bacteria</taxon>
        <taxon>Pseudomonadati</taxon>
        <taxon>Pseudomonadota</taxon>
        <taxon>Gammaproteobacteria</taxon>
        <taxon>Alteromonadales</taxon>
        <taxon>Alteromonadaceae</taxon>
        <taxon>Bowmanella</taxon>
    </lineage>
</organism>
<keyword evidence="1" id="KW-0732">Signal</keyword>
<sequence>MFKKVMCLFGFALVSMQSHAALIWADFKITGSSDGESADLVVYQNFNQSIGIGLELGAANLTSRNSLLDDPQMTVDLNLANLLQVTTGPFEELSGTFQKFELSIFNIVFSEAGESLSALSLLADSDQLACYFDYLDWQSGCQSLIPSLSFGQNFLTITWEHFENTFSFNPEQSMRFQIGTSIDNEPALVSEPAALLIFSFALVLMGYNRRKFLQ</sequence>
<proteinExistence type="predicted"/>
<comment type="caution">
    <text evidence="2">The sequence shown here is derived from an EMBL/GenBank/DDBJ whole genome shotgun (WGS) entry which is preliminary data.</text>
</comment>
<keyword evidence="3" id="KW-1185">Reference proteome</keyword>
<dbReference type="RefSeq" id="WP_206573267.1">
    <property type="nucleotide sequence ID" value="NZ_JAFKCV010000003.1"/>
</dbReference>
<dbReference type="AlphaFoldDB" id="A0A939DLX1"/>
<gene>
    <name evidence="2" type="ORF">J0A66_08055</name>
</gene>